<proteinExistence type="predicted"/>
<organism evidence="2 3">
    <name type="scientific">Tannerella sp. oral taxon BU063 isolate Cell 6/7/9</name>
    <dbReference type="NCBI Taxonomy" id="1411021"/>
    <lineage>
        <taxon>Bacteria</taxon>
        <taxon>Pseudomonadati</taxon>
        <taxon>Bacteroidota</taxon>
        <taxon>Bacteroidia</taxon>
        <taxon>Bacteroidales</taxon>
        <taxon>Tannerellaceae</taxon>
        <taxon>Tannerella</taxon>
    </lineage>
</organism>
<keyword evidence="1" id="KW-1133">Transmembrane helix</keyword>
<sequence length="69" mass="7696">MLMPLSAAETGGYLLPIIYAIATGLPVILVAWILAYSVAGLGKFYNRMQIFEKWFRKKVAILFIAVGIY</sequence>
<keyword evidence="3" id="KW-1185">Reference proteome</keyword>
<evidence type="ECO:0000313" key="2">
    <source>
        <dbReference type="EMBL" id="ETK11953.1"/>
    </source>
</evidence>
<evidence type="ECO:0000313" key="3">
    <source>
        <dbReference type="Proteomes" id="UP000018874"/>
    </source>
</evidence>
<protein>
    <submittedName>
        <fullName evidence="2">Uncharacterized protein</fullName>
    </submittedName>
</protein>
<dbReference type="AlphaFoldDB" id="W2CY16"/>
<evidence type="ECO:0000256" key="1">
    <source>
        <dbReference type="SAM" id="Phobius"/>
    </source>
</evidence>
<dbReference type="EMBL" id="AYYD01000035">
    <property type="protein sequence ID" value="ETK11953.1"/>
    <property type="molecule type" value="Genomic_DNA"/>
</dbReference>
<feature type="transmembrane region" description="Helical" evidence="1">
    <location>
        <begin position="12"/>
        <end position="39"/>
    </location>
</feature>
<gene>
    <name evidence="2" type="ORF">T231_00170</name>
</gene>
<comment type="caution">
    <text evidence="2">The sequence shown here is derived from an EMBL/GenBank/DDBJ whole genome shotgun (WGS) entry which is preliminary data.</text>
</comment>
<reference evidence="2 3" key="1">
    <citation type="submission" date="2013-11" db="EMBL/GenBank/DDBJ databases">
        <title>Single cell genomics of uncultured Tannerella BU063 (oral taxon 286).</title>
        <authorList>
            <person name="Beall C.J."/>
            <person name="Campbell A.G."/>
            <person name="Griffen A.L."/>
            <person name="Podar M."/>
            <person name="Leys E.J."/>
        </authorList>
    </citation>
    <scope>NUCLEOTIDE SEQUENCE [LARGE SCALE GENOMIC DNA]</scope>
    <source>
        <strain evidence="2">Cell 6/7/9</strain>
    </source>
</reference>
<accession>W2CY16</accession>
<feature type="non-terminal residue" evidence="2">
    <location>
        <position position="69"/>
    </location>
</feature>
<keyword evidence="1" id="KW-0812">Transmembrane</keyword>
<keyword evidence="1" id="KW-0472">Membrane</keyword>
<name>W2CY16_9BACT</name>
<dbReference type="Proteomes" id="UP000018874">
    <property type="component" value="Unassembled WGS sequence"/>
</dbReference>